<accession>A0A1C5HP01</accession>
<reference evidence="1 2" key="1">
    <citation type="submission" date="2016-06" db="EMBL/GenBank/DDBJ databases">
        <authorList>
            <person name="Kjaerup R.B."/>
            <person name="Dalgaard T.S."/>
            <person name="Juul-Madsen H.R."/>
        </authorList>
    </citation>
    <scope>NUCLEOTIDE SEQUENCE [LARGE SCALE GENOMIC DNA]</scope>
    <source>
        <strain evidence="1 2">DSM 43904</strain>
    </source>
</reference>
<proteinExistence type="predicted"/>
<dbReference type="Proteomes" id="UP000198217">
    <property type="component" value="Chromosome I"/>
</dbReference>
<evidence type="ECO:0000313" key="2">
    <source>
        <dbReference type="Proteomes" id="UP000198217"/>
    </source>
</evidence>
<gene>
    <name evidence="1" type="ORF">GA0070609_1968</name>
</gene>
<keyword evidence="2" id="KW-1185">Reference proteome</keyword>
<organism evidence="1 2">
    <name type="scientific">Micromonospora echinaurantiaca</name>
    <dbReference type="NCBI Taxonomy" id="47857"/>
    <lineage>
        <taxon>Bacteria</taxon>
        <taxon>Bacillati</taxon>
        <taxon>Actinomycetota</taxon>
        <taxon>Actinomycetes</taxon>
        <taxon>Micromonosporales</taxon>
        <taxon>Micromonosporaceae</taxon>
        <taxon>Micromonospora</taxon>
    </lineage>
</organism>
<protein>
    <submittedName>
        <fullName evidence="1">Uncharacterized protein</fullName>
    </submittedName>
</protein>
<name>A0A1C5HP01_9ACTN</name>
<dbReference type="EMBL" id="LT607750">
    <property type="protein sequence ID" value="SCG47730.1"/>
    <property type="molecule type" value="Genomic_DNA"/>
</dbReference>
<evidence type="ECO:0000313" key="1">
    <source>
        <dbReference type="EMBL" id="SCG47730.1"/>
    </source>
</evidence>
<sequence length="161" mass="17072">MAGDPHRRLAVAGTDAVDRWADAARAAGQAADELHRVHRDLPAHWRAGVGLDNVDETLRRLVRRLEDAHDTYRAVAEALAIRDREVARAEQLISRTVAEAHQLGLVVTPDGEVVPPAAGAAPMAVRALARRLSAALAEAMAHADAARARAADVLAALAASR</sequence>
<dbReference type="AlphaFoldDB" id="A0A1C5HP01"/>
<dbReference type="RefSeq" id="WP_088993512.1">
    <property type="nucleotide sequence ID" value="NZ_LT607750.1"/>
</dbReference>